<gene>
    <name evidence="1" type="ORF">MM415B00724_0031</name>
</gene>
<reference evidence="1" key="1">
    <citation type="submission" date="2020-03" db="EMBL/GenBank/DDBJ databases">
        <title>The deep terrestrial virosphere.</title>
        <authorList>
            <person name="Holmfeldt K."/>
            <person name="Nilsson E."/>
            <person name="Simone D."/>
            <person name="Lopez-Fernandez M."/>
            <person name="Wu X."/>
            <person name="de Brujin I."/>
            <person name="Lundin D."/>
            <person name="Andersson A."/>
            <person name="Bertilsson S."/>
            <person name="Dopson M."/>
        </authorList>
    </citation>
    <scope>NUCLEOTIDE SEQUENCE</scope>
    <source>
        <strain evidence="1">MM415B00724</strain>
    </source>
</reference>
<accession>A0A6M3IZR9</accession>
<organism evidence="1">
    <name type="scientific">viral metagenome</name>
    <dbReference type="NCBI Taxonomy" id="1070528"/>
    <lineage>
        <taxon>unclassified sequences</taxon>
        <taxon>metagenomes</taxon>
        <taxon>organismal metagenomes</taxon>
    </lineage>
</organism>
<sequence length="649" mass="65133">MLSLLTGVSFAEDMVRNPATGELDIVFDKADEIDIDDTGDYFTGTDVETALQEIGSDISTIPPLTADYLVGTLNTSLSAEIVVGTTPGGQLGGTWASPTIDDLFLKNDASDTMDGNLTLTGTDPAYYLDPTVGDTWHIYTGAESYLAFSNYTHAIEVLTLTNDNNAIFYGGVQAAGLNIIGEGSFSGNLTVSGTINISGATTISGLTYPTTDGTNGQTIVTNGSGTLSFSSAGSGDLKADGTVPLTADWNAGNSLYDITAVEFKGALVGNATTATDTASKTGTGSIYVTNTSPTLVTPALGTPSALVGTNISGTGASFTAGAVTNATFTTALIVDTGAVTLTGNVGASVLTLGAGASSISGANTGDNTVATSGDAALDFFGAGVTAVTDATACTDIEGTGLSIAGGILGITADSIDGASLTDNILVDTLTIGDGVPTNYTGISATGAITQGGSATLTLQDGSDLIITANPNAAQFLANNGDTGTGVFDFGGASDFEIENGANPTVDTAGEISVDTSALPGSGVRFYGDAAYTLSGTYSKSFCLLNPVATDDYPIWKAPYAITIRAVHVQCLGGTNIIGQLTECDAEGINPAVVDSADITATANNSVDDDGALSNASIDALDYVGWATTSISGTPTSVTVTFEYTIDAVN</sequence>
<name>A0A6M3IZR9_9ZZZZ</name>
<dbReference type="AlphaFoldDB" id="A0A6M3IZR9"/>
<dbReference type="EMBL" id="MT141482">
    <property type="protein sequence ID" value="QJA62828.1"/>
    <property type="molecule type" value="Genomic_DNA"/>
</dbReference>
<proteinExistence type="predicted"/>
<protein>
    <submittedName>
        <fullName evidence="1">Uncharacterized protein</fullName>
    </submittedName>
</protein>
<evidence type="ECO:0000313" key="1">
    <source>
        <dbReference type="EMBL" id="QJA62828.1"/>
    </source>
</evidence>